<dbReference type="KEGG" id="mic:Mic7113_0626"/>
<dbReference type="PROSITE" id="PS50943">
    <property type="entry name" value="HTH_CROC1"/>
    <property type="match status" value="1"/>
</dbReference>
<dbReference type="HOGENOM" id="CLU_066192_62_3_3"/>
<feature type="domain" description="HTH cro/C1-type" evidence="1">
    <location>
        <begin position="10"/>
        <end position="66"/>
    </location>
</feature>
<dbReference type="Gene3D" id="1.10.260.40">
    <property type="entry name" value="lambda repressor-like DNA-binding domains"/>
    <property type="match status" value="1"/>
</dbReference>
<dbReference type="InterPro" id="IPR001387">
    <property type="entry name" value="Cro/C1-type_HTH"/>
</dbReference>
<sequence length="73" mass="8388">MASEEEAITFAYLRKRANLTQRQIAEAMGVTVGTVSQWETGGQRPRLFPEQIQKLLQILNCSLEEFVEAFRQE</sequence>
<dbReference type="GO" id="GO:0003677">
    <property type="term" value="F:DNA binding"/>
    <property type="evidence" value="ECO:0007669"/>
    <property type="project" value="InterPro"/>
</dbReference>
<evidence type="ECO:0000313" key="3">
    <source>
        <dbReference type="Proteomes" id="UP000010471"/>
    </source>
</evidence>
<evidence type="ECO:0000259" key="1">
    <source>
        <dbReference type="PROSITE" id="PS50943"/>
    </source>
</evidence>
<dbReference type="RefSeq" id="WP_015180703.1">
    <property type="nucleotide sequence ID" value="NC_019738.1"/>
</dbReference>
<proteinExistence type="predicted"/>
<reference evidence="2 3" key="1">
    <citation type="submission" date="2012-06" db="EMBL/GenBank/DDBJ databases">
        <title>Finished chromosome of genome of Microcoleus sp. PCC 7113.</title>
        <authorList>
            <consortium name="US DOE Joint Genome Institute"/>
            <person name="Gugger M."/>
            <person name="Coursin T."/>
            <person name="Rippka R."/>
            <person name="Tandeau De Marsac N."/>
            <person name="Huntemann M."/>
            <person name="Wei C.-L."/>
            <person name="Han J."/>
            <person name="Detter J.C."/>
            <person name="Han C."/>
            <person name="Tapia R."/>
            <person name="Chen A."/>
            <person name="Kyrpides N."/>
            <person name="Mavromatis K."/>
            <person name="Markowitz V."/>
            <person name="Szeto E."/>
            <person name="Ivanova N."/>
            <person name="Pagani I."/>
            <person name="Pati A."/>
            <person name="Goodwin L."/>
            <person name="Nordberg H.P."/>
            <person name="Cantor M.N."/>
            <person name="Hua S.X."/>
            <person name="Woyke T."/>
            <person name="Kerfeld C.A."/>
        </authorList>
    </citation>
    <scope>NUCLEOTIDE SEQUENCE [LARGE SCALE GENOMIC DNA]</scope>
    <source>
        <strain evidence="2 3">PCC 7113</strain>
    </source>
</reference>
<gene>
    <name evidence="2" type="ORF">Mic7113_0626</name>
</gene>
<dbReference type="Pfam" id="PF01381">
    <property type="entry name" value="HTH_3"/>
    <property type="match status" value="1"/>
</dbReference>
<dbReference type="AlphaFoldDB" id="K9W826"/>
<dbReference type="CDD" id="cd00093">
    <property type="entry name" value="HTH_XRE"/>
    <property type="match status" value="1"/>
</dbReference>
<name>K9W826_9CYAN</name>
<accession>K9W826</accession>
<dbReference type="SUPFAM" id="SSF47413">
    <property type="entry name" value="lambda repressor-like DNA-binding domains"/>
    <property type="match status" value="1"/>
</dbReference>
<dbReference type="InterPro" id="IPR010982">
    <property type="entry name" value="Lambda_DNA-bd_dom_sf"/>
</dbReference>
<organism evidence="2 3">
    <name type="scientific">Allocoleopsis franciscana PCC 7113</name>
    <dbReference type="NCBI Taxonomy" id="1173027"/>
    <lineage>
        <taxon>Bacteria</taxon>
        <taxon>Bacillati</taxon>
        <taxon>Cyanobacteriota</taxon>
        <taxon>Cyanophyceae</taxon>
        <taxon>Coleofasciculales</taxon>
        <taxon>Coleofasciculaceae</taxon>
        <taxon>Allocoleopsis</taxon>
        <taxon>Allocoleopsis franciscana</taxon>
    </lineage>
</organism>
<dbReference type="Proteomes" id="UP000010471">
    <property type="component" value="Chromosome"/>
</dbReference>
<dbReference type="OrthoDB" id="465980at2"/>
<protein>
    <submittedName>
        <fullName evidence="2">Putative transcriptional regulator</fullName>
    </submittedName>
</protein>
<dbReference type="STRING" id="1173027.Mic7113_0626"/>
<evidence type="ECO:0000313" key="2">
    <source>
        <dbReference type="EMBL" id="AFZ16540.1"/>
    </source>
</evidence>
<keyword evidence="3" id="KW-1185">Reference proteome</keyword>
<dbReference type="SMART" id="SM00530">
    <property type="entry name" value="HTH_XRE"/>
    <property type="match status" value="1"/>
</dbReference>
<dbReference type="eggNOG" id="COG2944">
    <property type="taxonomic scope" value="Bacteria"/>
</dbReference>
<dbReference type="EMBL" id="CP003630">
    <property type="protein sequence ID" value="AFZ16540.1"/>
    <property type="molecule type" value="Genomic_DNA"/>
</dbReference>